<protein>
    <submittedName>
        <fullName evidence="1">Uncharacterized protein</fullName>
    </submittedName>
</protein>
<accession>A0A8C6GLJ7</accession>
<proteinExistence type="predicted"/>
<dbReference type="GO" id="GO:0072542">
    <property type="term" value="F:protein phosphatase activator activity"/>
    <property type="evidence" value="ECO:0007669"/>
    <property type="project" value="TreeGrafter"/>
</dbReference>
<dbReference type="InterPro" id="IPR011993">
    <property type="entry name" value="PH-like_dom_sf"/>
</dbReference>
<dbReference type="GO" id="GO:0030289">
    <property type="term" value="C:protein phosphatase 4 complex"/>
    <property type="evidence" value="ECO:0007669"/>
    <property type="project" value="TreeGrafter"/>
</dbReference>
<reference evidence="1" key="2">
    <citation type="submission" date="2025-09" db="UniProtKB">
        <authorList>
            <consortium name="Ensembl"/>
        </authorList>
    </citation>
    <scope>IDENTIFICATION</scope>
</reference>
<dbReference type="SUPFAM" id="SSF50729">
    <property type="entry name" value="PH domain-like"/>
    <property type="match status" value="1"/>
</dbReference>
<reference evidence="1" key="1">
    <citation type="submission" date="2025-08" db="UniProtKB">
        <authorList>
            <consortium name="Ensembl"/>
        </authorList>
    </citation>
    <scope>IDENTIFICATION</scope>
</reference>
<dbReference type="GO" id="GO:0005654">
    <property type="term" value="C:nucleoplasm"/>
    <property type="evidence" value="ECO:0007669"/>
    <property type="project" value="TreeGrafter"/>
</dbReference>
<evidence type="ECO:0000313" key="2">
    <source>
        <dbReference type="Proteomes" id="UP000694415"/>
    </source>
</evidence>
<name>A0A8C6GLJ7_MUSSI</name>
<dbReference type="PANTHER" id="PTHR23318:SF19">
    <property type="entry name" value="PROTEIN PPP4R3C"/>
    <property type="match status" value="1"/>
</dbReference>
<dbReference type="AlphaFoldDB" id="A0A8C6GLJ7"/>
<dbReference type="PANTHER" id="PTHR23318">
    <property type="entry name" value="ATP SYNTHASE GAMMA-RELATED"/>
    <property type="match status" value="1"/>
</dbReference>
<dbReference type="Gene3D" id="2.30.29.30">
    <property type="entry name" value="Pleckstrin-homology domain (PH domain)/Phosphotyrosine-binding domain (PTB)"/>
    <property type="match status" value="1"/>
</dbReference>
<keyword evidence="2" id="KW-1185">Reference proteome</keyword>
<dbReference type="Proteomes" id="UP000694415">
    <property type="component" value="Unplaced"/>
</dbReference>
<dbReference type="InterPro" id="IPR051137">
    <property type="entry name" value="PP4R3-like"/>
</dbReference>
<dbReference type="GeneTree" id="ENSGT00390000018199"/>
<organism evidence="1 2">
    <name type="scientific">Mus spicilegus</name>
    <name type="common">Mound-building mouse</name>
    <dbReference type="NCBI Taxonomy" id="10103"/>
    <lineage>
        <taxon>Eukaryota</taxon>
        <taxon>Metazoa</taxon>
        <taxon>Chordata</taxon>
        <taxon>Craniata</taxon>
        <taxon>Vertebrata</taxon>
        <taxon>Euteleostomi</taxon>
        <taxon>Mammalia</taxon>
        <taxon>Eutheria</taxon>
        <taxon>Euarchontoglires</taxon>
        <taxon>Glires</taxon>
        <taxon>Rodentia</taxon>
        <taxon>Myomorpha</taxon>
        <taxon>Muroidea</taxon>
        <taxon>Muridae</taxon>
        <taxon>Murinae</taxon>
        <taxon>Mus</taxon>
        <taxon>Mus</taxon>
    </lineage>
</organism>
<sequence>LSDSRYRLHRVKVYVMMEDKQWKNVGTGQISSKYSEQLQGMCLLVHSLSDGSPIMECKIHPNVPYQKQQGKIIICCQTVKSIHLKISQSYFLLSLKCQARKKGWHCS</sequence>
<dbReference type="GO" id="GO:0006974">
    <property type="term" value="P:DNA damage response"/>
    <property type="evidence" value="ECO:0007669"/>
    <property type="project" value="TreeGrafter"/>
</dbReference>
<evidence type="ECO:0000313" key="1">
    <source>
        <dbReference type="Ensembl" id="ENSMSIP00000007761.1"/>
    </source>
</evidence>
<dbReference type="Ensembl" id="ENSMSIT00000009884.1">
    <property type="protein sequence ID" value="ENSMSIP00000007761.1"/>
    <property type="gene ID" value="ENSMSIG00000006910.1"/>
</dbReference>